<dbReference type="SUPFAM" id="SSF57716">
    <property type="entry name" value="Glucocorticoid receptor-like (DNA-binding domain)"/>
    <property type="match status" value="1"/>
</dbReference>
<dbReference type="InterPro" id="IPR013088">
    <property type="entry name" value="Znf_NHR/GATA"/>
</dbReference>
<dbReference type="Proteomes" id="UP000694523">
    <property type="component" value="Unplaced"/>
</dbReference>
<accession>A0A8C6T7R0</accession>
<feature type="domain" description="Nuclear receptor" evidence="13">
    <location>
        <begin position="26"/>
        <end position="101"/>
    </location>
</feature>
<dbReference type="InterPro" id="IPR001723">
    <property type="entry name" value="Nuclear_hrmn_rcpt"/>
</dbReference>
<dbReference type="SUPFAM" id="SSF48508">
    <property type="entry name" value="Nuclear receptor ligand-binding domain"/>
    <property type="match status" value="1"/>
</dbReference>
<keyword evidence="5 12" id="KW-0862">Zinc</keyword>
<evidence type="ECO:0000256" key="3">
    <source>
        <dbReference type="ARBA" id="ARBA00022723"/>
    </source>
</evidence>
<reference evidence="15" key="2">
    <citation type="submission" date="2025-09" db="UniProtKB">
        <authorList>
            <consortium name="Ensembl"/>
        </authorList>
    </citation>
    <scope>IDENTIFICATION</scope>
</reference>
<dbReference type="FunFam" id="3.30.50.10:FF:000006">
    <property type="entry name" value="Nuclear receptor subfamily 5 group A member"/>
    <property type="match status" value="1"/>
</dbReference>
<reference evidence="15" key="1">
    <citation type="submission" date="2025-08" db="UniProtKB">
        <authorList>
            <consortium name="Ensembl"/>
        </authorList>
    </citation>
    <scope>IDENTIFICATION</scope>
</reference>
<dbReference type="PRINTS" id="PR00047">
    <property type="entry name" value="STROIDFINGER"/>
</dbReference>
<dbReference type="Ensembl" id="ENSNMLT00000019778.1">
    <property type="protein sequence ID" value="ENSNMLP00000017583.1"/>
    <property type="gene ID" value="ENSNMLG00000010006.1"/>
</dbReference>
<evidence type="ECO:0000256" key="8">
    <source>
        <dbReference type="ARBA" id="ARBA00023163"/>
    </source>
</evidence>
<evidence type="ECO:0000256" key="4">
    <source>
        <dbReference type="ARBA" id="ARBA00022771"/>
    </source>
</evidence>
<evidence type="ECO:0000256" key="9">
    <source>
        <dbReference type="ARBA" id="ARBA00023170"/>
    </source>
</evidence>
<dbReference type="GO" id="GO:0009755">
    <property type="term" value="P:hormone-mediated signaling pathway"/>
    <property type="evidence" value="ECO:0007669"/>
    <property type="project" value="TreeGrafter"/>
</dbReference>
<evidence type="ECO:0000256" key="6">
    <source>
        <dbReference type="ARBA" id="ARBA00023015"/>
    </source>
</evidence>
<keyword evidence="3 12" id="KW-0479">Metal-binding</keyword>
<dbReference type="InterPro" id="IPR016355">
    <property type="entry name" value="NR5-like"/>
</dbReference>
<dbReference type="PIRSF" id="PIRSF002530">
    <property type="entry name" value="Nuc_orph_FTZ-F1"/>
    <property type="match status" value="1"/>
</dbReference>
<dbReference type="PRINTS" id="PR00398">
    <property type="entry name" value="STRDHORMONER"/>
</dbReference>
<feature type="binding site" evidence="11">
    <location>
        <position position="403"/>
    </location>
    <ligand>
        <name>a phospholipid derivative</name>
        <dbReference type="ChEBI" id="CHEBI:16247"/>
    </ligand>
</feature>
<organism evidence="15 16">
    <name type="scientific">Neogobius melanostomus</name>
    <name type="common">round goby</name>
    <dbReference type="NCBI Taxonomy" id="47308"/>
    <lineage>
        <taxon>Eukaryota</taxon>
        <taxon>Metazoa</taxon>
        <taxon>Chordata</taxon>
        <taxon>Craniata</taxon>
        <taxon>Vertebrata</taxon>
        <taxon>Euteleostomi</taxon>
        <taxon>Actinopterygii</taxon>
        <taxon>Neopterygii</taxon>
        <taxon>Teleostei</taxon>
        <taxon>Neoteleostei</taxon>
        <taxon>Acanthomorphata</taxon>
        <taxon>Gobiaria</taxon>
        <taxon>Gobiiformes</taxon>
        <taxon>Gobioidei</taxon>
        <taxon>Gobiidae</taxon>
        <taxon>Benthophilinae</taxon>
        <taxon>Neogobiini</taxon>
        <taxon>Neogobius</taxon>
    </lineage>
</organism>
<dbReference type="GO" id="GO:0009888">
    <property type="term" value="P:tissue development"/>
    <property type="evidence" value="ECO:0007669"/>
    <property type="project" value="TreeGrafter"/>
</dbReference>
<feature type="binding site" evidence="11">
    <location>
        <begin position="306"/>
        <end position="309"/>
    </location>
    <ligand>
        <name>a phospholipid derivative</name>
        <dbReference type="ChEBI" id="CHEBI:16247"/>
    </ligand>
</feature>
<evidence type="ECO:0000259" key="14">
    <source>
        <dbReference type="PROSITE" id="PS51843"/>
    </source>
</evidence>
<dbReference type="PROSITE" id="PS51030">
    <property type="entry name" value="NUCLEAR_REC_DBD_2"/>
    <property type="match status" value="1"/>
</dbReference>
<proteinExistence type="inferred from homology"/>
<comment type="similarity">
    <text evidence="2">Belongs to the nuclear hormone receptor family. NR5 subfamily.</text>
</comment>
<evidence type="ECO:0000256" key="2">
    <source>
        <dbReference type="ARBA" id="ARBA00007536"/>
    </source>
</evidence>
<keyword evidence="6 12" id="KW-0805">Transcription regulation</keyword>
<dbReference type="GO" id="GO:0008270">
    <property type="term" value="F:zinc ion binding"/>
    <property type="evidence" value="ECO:0007669"/>
    <property type="project" value="UniProtKB-KW"/>
</dbReference>
<dbReference type="InterPro" id="IPR035500">
    <property type="entry name" value="NHR-like_dom_sf"/>
</dbReference>
<evidence type="ECO:0000256" key="11">
    <source>
        <dbReference type="PIRSR" id="PIRSR002530-1"/>
    </source>
</evidence>
<evidence type="ECO:0000313" key="16">
    <source>
        <dbReference type="Proteomes" id="UP000694523"/>
    </source>
</evidence>
<dbReference type="SMART" id="SM00430">
    <property type="entry name" value="HOLI"/>
    <property type="match status" value="1"/>
</dbReference>
<dbReference type="InterPro" id="IPR001628">
    <property type="entry name" value="Znf_hrmn_rcpt"/>
</dbReference>
<protein>
    <submittedName>
        <fullName evidence="15">Nuclear receptor subfamily 5 group A member 1</fullName>
    </submittedName>
</protein>
<keyword evidence="7 12" id="KW-0238">DNA-binding</keyword>
<dbReference type="Pfam" id="PF00104">
    <property type="entry name" value="Hormone_recep"/>
    <property type="match status" value="1"/>
</dbReference>
<dbReference type="PANTHER" id="PTHR24086:SF48">
    <property type="entry name" value="FF1D-RELATED"/>
    <property type="match status" value="1"/>
</dbReference>
<keyword evidence="8 12" id="KW-0804">Transcription</keyword>
<feature type="binding site" evidence="11">
    <location>
        <position position="399"/>
    </location>
    <ligand>
        <name>a phospholipid derivative</name>
        <dbReference type="ChEBI" id="CHEBI:16247"/>
    </ligand>
</feature>
<dbReference type="InterPro" id="IPR000536">
    <property type="entry name" value="Nucl_hrmn_rcpt_lig-bd"/>
</dbReference>
<dbReference type="FunFam" id="1.10.565.10:FF:000011">
    <property type="entry name" value="Nuclear receptor subfamily 5, group A, member 2"/>
    <property type="match status" value="1"/>
</dbReference>
<dbReference type="CDD" id="cd07167">
    <property type="entry name" value="NR_DBD_Lrh-1_like"/>
    <property type="match status" value="1"/>
</dbReference>
<keyword evidence="9 12" id="KW-0675">Receptor</keyword>
<evidence type="ECO:0000256" key="7">
    <source>
        <dbReference type="ARBA" id="ARBA00023125"/>
    </source>
</evidence>
<feature type="domain" description="NR LBD" evidence="14">
    <location>
        <begin position="187"/>
        <end position="422"/>
    </location>
</feature>
<dbReference type="PROSITE" id="PS00031">
    <property type="entry name" value="NUCLEAR_REC_DBD_1"/>
    <property type="match status" value="1"/>
</dbReference>
<dbReference type="AlphaFoldDB" id="A0A8C6T7R0"/>
<keyword evidence="16" id="KW-1185">Reference proteome</keyword>
<dbReference type="PROSITE" id="PS51843">
    <property type="entry name" value="NR_LBD"/>
    <property type="match status" value="1"/>
</dbReference>
<evidence type="ECO:0000256" key="5">
    <source>
        <dbReference type="ARBA" id="ARBA00022833"/>
    </source>
</evidence>
<evidence type="ECO:0000256" key="1">
    <source>
        <dbReference type="ARBA" id="ARBA00004123"/>
    </source>
</evidence>
<dbReference type="Gene3D" id="1.10.565.10">
    <property type="entry name" value="Retinoid X Receptor"/>
    <property type="match status" value="1"/>
</dbReference>
<dbReference type="GO" id="GO:0000978">
    <property type="term" value="F:RNA polymerase II cis-regulatory region sequence-specific DNA binding"/>
    <property type="evidence" value="ECO:0007669"/>
    <property type="project" value="TreeGrafter"/>
</dbReference>
<dbReference type="Gene3D" id="3.30.50.10">
    <property type="entry name" value="Erythroid Transcription Factor GATA-1, subunit A"/>
    <property type="match status" value="1"/>
</dbReference>
<sequence>VAPYQDHRQRPFRTLHHSSVPHSASEELCPVCGDRVSGYHYGLLTCESCKGFFKRTVQDKKRYVCAETQTCWIDKAQRKRCPFCRFQKCLEVGMRLEAVRADRMRGGRNKFGPLYKLDRTMKQQRRAQAEAHVHTDSSDLVSSGAVNPPSFSMTSETKTYYTYGANIPHFTMVHGHPKNPRGPRKPNVPLFVLELLSSDPDETQVQNKIRQRLQQHKHQWKKHGQPGLFRLIFHLSEQMLLSFIEWARTSVFFKQLEVIDQMTLLHHCWSELLLLDHINRQVLQDNKGQLLLITGYEVSVVGCHAGHILSSVIQLGQDLIAKFQLLKVDREEFVCMKYLLIFNPDGKQLENRLFIESVQGQVRGALLDYALSSQYPSRFSQLLQCLSEIHFLSTLAEEYLWTKHENGEVPSNSLLTEMLYAKRRYFHL</sequence>
<comment type="subcellular location">
    <subcellularLocation>
        <location evidence="1 12">Nucleus</location>
    </subcellularLocation>
</comment>
<keyword evidence="4 12" id="KW-0863">Zinc-finger</keyword>
<name>A0A8C6T7R0_9GOBI</name>
<evidence type="ECO:0000256" key="12">
    <source>
        <dbReference type="RuleBase" id="RU004334"/>
    </source>
</evidence>
<evidence type="ECO:0000313" key="15">
    <source>
        <dbReference type="Ensembl" id="ENSNMLP00000017583.1"/>
    </source>
</evidence>
<dbReference type="SMART" id="SM00399">
    <property type="entry name" value="ZnF_C4"/>
    <property type="match status" value="1"/>
</dbReference>
<evidence type="ECO:0000259" key="13">
    <source>
        <dbReference type="PROSITE" id="PS51030"/>
    </source>
</evidence>
<dbReference type="Pfam" id="PF00105">
    <property type="entry name" value="zf-C4"/>
    <property type="match status" value="1"/>
</dbReference>
<evidence type="ECO:0000256" key="10">
    <source>
        <dbReference type="ARBA" id="ARBA00023242"/>
    </source>
</evidence>
<dbReference type="GO" id="GO:0004879">
    <property type="term" value="F:nuclear receptor activity"/>
    <property type="evidence" value="ECO:0007669"/>
    <property type="project" value="InterPro"/>
</dbReference>
<dbReference type="PANTHER" id="PTHR24086">
    <property type="entry name" value="NUCLEAR RECEPTOR SUBFAMILY 5 GROUP A"/>
    <property type="match status" value="1"/>
</dbReference>
<keyword evidence="10 12" id="KW-0539">Nucleus</keyword>
<dbReference type="GO" id="GO:0090575">
    <property type="term" value="C:RNA polymerase II transcription regulator complex"/>
    <property type="evidence" value="ECO:0007669"/>
    <property type="project" value="TreeGrafter"/>
</dbReference>